<dbReference type="SMR" id="A2FNP0"/>
<dbReference type="KEGG" id="tva:4751197"/>
<dbReference type="PANTHER" id="PTHR45639:SF3">
    <property type="entry name" value="HYPOXIA UP-REGULATED PROTEIN 1"/>
    <property type="match status" value="1"/>
</dbReference>
<evidence type="ECO:0000256" key="2">
    <source>
        <dbReference type="ARBA" id="ARBA00022729"/>
    </source>
</evidence>
<keyword evidence="2 7" id="KW-0732">Signal</keyword>
<keyword evidence="9" id="KW-1185">Reference proteome</keyword>
<dbReference type="PROSITE" id="PS01036">
    <property type="entry name" value="HSP70_3"/>
    <property type="match status" value="1"/>
</dbReference>
<name>A2FNP0_TRIV3</name>
<feature type="signal peptide" evidence="7">
    <location>
        <begin position="1"/>
        <end position="21"/>
    </location>
</feature>
<dbReference type="InParanoid" id="A2FNP0"/>
<dbReference type="Proteomes" id="UP000001542">
    <property type="component" value="Unassembled WGS sequence"/>
</dbReference>
<dbReference type="STRING" id="5722.A2FNP0"/>
<dbReference type="eggNOG" id="KOG0101">
    <property type="taxonomic scope" value="Eukaryota"/>
</dbReference>
<dbReference type="GO" id="GO:0000774">
    <property type="term" value="F:adenyl-nucleotide exchange factor activity"/>
    <property type="evidence" value="ECO:0000318"/>
    <property type="project" value="GO_Central"/>
</dbReference>
<dbReference type="GO" id="GO:0005788">
    <property type="term" value="C:endoplasmic reticulum lumen"/>
    <property type="evidence" value="ECO:0007669"/>
    <property type="project" value="UniProtKB-SubCell"/>
</dbReference>
<keyword evidence="6" id="KW-0175">Coiled coil</keyword>
<evidence type="ECO:0000256" key="1">
    <source>
        <dbReference type="ARBA" id="ARBA00004319"/>
    </source>
</evidence>
<dbReference type="VEuPathDB" id="TrichDB:TVAGG3_0417140"/>
<dbReference type="GO" id="GO:0005524">
    <property type="term" value="F:ATP binding"/>
    <property type="evidence" value="ECO:0007669"/>
    <property type="project" value="UniProtKB-KW"/>
</dbReference>
<dbReference type="GO" id="GO:0034663">
    <property type="term" value="C:endoplasmic reticulum chaperone complex"/>
    <property type="evidence" value="ECO:0000318"/>
    <property type="project" value="GO_Central"/>
</dbReference>
<dbReference type="PRINTS" id="PR00301">
    <property type="entry name" value="HEATSHOCK70"/>
</dbReference>
<evidence type="ECO:0000256" key="7">
    <source>
        <dbReference type="SAM" id="SignalP"/>
    </source>
</evidence>
<keyword evidence="3" id="KW-0547">Nucleotide-binding</keyword>
<protein>
    <submittedName>
        <fullName evidence="8">DnaK protein</fullName>
    </submittedName>
</protein>
<keyword evidence="5" id="KW-0143">Chaperone</keyword>
<organism evidence="8 9">
    <name type="scientific">Trichomonas vaginalis (strain ATCC PRA-98 / G3)</name>
    <dbReference type="NCBI Taxonomy" id="412133"/>
    <lineage>
        <taxon>Eukaryota</taxon>
        <taxon>Metamonada</taxon>
        <taxon>Parabasalia</taxon>
        <taxon>Trichomonadida</taxon>
        <taxon>Trichomonadidae</taxon>
        <taxon>Trichomonas</taxon>
    </lineage>
</organism>
<evidence type="ECO:0000256" key="5">
    <source>
        <dbReference type="ARBA" id="ARBA00023186"/>
    </source>
</evidence>
<evidence type="ECO:0000256" key="4">
    <source>
        <dbReference type="ARBA" id="ARBA00022840"/>
    </source>
</evidence>
<comment type="subcellular location">
    <subcellularLocation>
        <location evidence="1">Endoplasmic reticulum lumen</location>
    </subcellularLocation>
</comment>
<dbReference type="Pfam" id="PF00012">
    <property type="entry name" value="HSP70"/>
    <property type="match status" value="1"/>
</dbReference>
<dbReference type="Gene3D" id="3.30.30.30">
    <property type="match status" value="1"/>
</dbReference>
<dbReference type="Gene3D" id="3.30.420.40">
    <property type="match status" value="2"/>
</dbReference>
<keyword evidence="4" id="KW-0067">ATP-binding</keyword>
<feature type="chain" id="PRO_5002643786" evidence="7">
    <location>
        <begin position="22"/>
        <end position="740"/>
    </location>
</feature>
<dbReference type="EMBL" id="DS113910">
    <property type="protein sequence ID" value="EAX93479.1"/>
    <property type="molecule type" value="Genomic_DNA"/>
</dbReference>
<sequence>MLSLLLYLISSKFLSLDVGSAYTKGYVFEDSESPEISLNLLGRRLTPTYIGFRADKQFNLSGEIPISPKEGRLLTAAIGDKAYQYLKHRPWMATGHLFNFIDMLPEKQEQIAARFHVNTSAARLPIHNLISMYFQLIARELLPDQSVTGISVSVPTHFTVIQREIIRNSIKQAGIYCDVICDEATSVATTYTVSRTKSFYNNSKDVLFVDIGASSTKAYVYNFRMKSDAASPEITRKSYAYDENFGGDDVTHNFANYLIEHYNMGNLTTQEYHKLYDVAEKIKIKLSLSQRAEEAFDLRPGVEYNITFLRQDFIKFLKPLRDSVLNVIRLACRHFYPQEVEILGGSSRIPYIADSIREALHIVNHSLNSDEAIAYGTGTVAQQILERSLLRPFIYQNNFSSHSIILNTEDDHFPLVEYGHPLNSNLKFAGIASFIPMQYTYGFPDGIEHRSLFYAISNRKNFQFTTIEFSNEPFDIYSVTGCMSEDDESTCEEIGFSILAKYIQNTTIHGSVMGRYENERRILIARKEIETLASRSLREIKFNMTMKLFSTDFERKDIETIAKDSMTFLNDNQEEYDPEIFEEQLENLKNKTNIVYNRIRENSTISQVMTKLYKLVQVAENYAFLEVPINKSFVGQKNIERIQEKVNETKKKYNEFAEIINKSPMNKDRPVKALDINQIADELIKELDRIRNMKEYKKKEEEKKNSKKGFFTDLFGKIRDKISTDTDFVPEVDIIEDDAL</sequence>
<evidence type="ECO:0000313" key="9">
    <source>
        <dbReference type="Proteomes" id="UP000001542"/>
    </source>
</evidence>
<dbReference type="AlphaFoldDB" id="A2FNP0"/>
<dbReference type="VEuPathDB" id="TrichDB:TVAG_427070"/>
<dbReference type="InterPro" id="IPR043129">
    <property type="entry name" value="ATPase_NBD"/>
</dbReference>
<accession>A2FNP0</accession>
<evidence type="ECO:0000256" key="3">
    <source>
        <dbReference type="ARBA" id="ARBA00022741"/>
    </source>
</evidence>
<dbReference type="Gene3D" id="3.90.640.10">
    <property type="entry name" value="Actin, Chain A, domain 4"/>
    <property type="match status" value="1"/>
</dbReference>
<dbReference type="SUPFAM" id="SSF53067">
    <property type="entry name" value="Actin-like ATPase domain"/>
    <property type="match status" value="2"/>
</dbReference>
<feature type="coiled-coil region" evidence="6">
    <location>
        <begin position="639"/>
        <end position="700"/>
    </location>
</feature>
<reference evidence="8" key="1">
    <citation type="submission" date="2006-10" db="EMBL/GenBank/DDBJ databases">
        <authorList>
            <person name="Amadeo P."/>
            <person name="Zhao Q."/>
            <person name="Wortman J."/>
            <person name="Fraser-Liggett C."/>
            <person name="Carlton J."/>
        </authorList>
    </citation>
    <scope>NUCLEOTIDE SEQUENCE</scope>
    <source>
        <strain evidence="8">G3</strain>
    </source>
</reference>
<evidence type="ECO:0000313" key="8">
    <source>
        <dbReference type="EMBL" id="EAX93479.1"/>
    </source>
</evidence>
<dbReference type="RefSeq" id="XP_001306409.1">
    <property type="nucleotide sequence ID" value="XM_001306408.1"/>
</dbReference>
<dbReference type="InterPro" id="IPR018181">
    <property type="entry name" value="Heat_shock_70_CS"/>
</dbReference>
<proteinExistence type="predicted"/>
<dbReference type="GO" id="GO:0140662">
    <property type="term" value="F:ATP-dependent protein folding chaperone"/>
    <property type="evidence" value="ECO:0007669"/>
    <property type="project" value="InterPro"/>
</dbReference>
<dbReference type="PANTHER" id="PTHR45639">
    <property type="entry name" value="HSC70CB, ISOFORM G-RELATED"/>
    <property type="match status" value="1"/>
</dbReference>
<evidence type="ECO:0000256" key="6">
    <source>
        <dbReference type="SAM" id="Coils"/>
    </source>
</evidence>
<gene>
    <name evidence="8" type="ORF">TVAG_427070</name>
</gene>
<reference evidence="8" key="2">
    <citation type="journal article" date="2007" name="Science">
        <title>Draft genome sequence of the sexually transmitted pathogen Trichomonas vaginalis.</title>
        <authorList>
            <person name="Carlton J.M."/>
            <person name="Hirt R.P."/>
            <person name="Silva J.C."/>
            <person name="Delcher A.L."/>
            <person name="Schatz M."/>
            <person name="Zhao Q."/>
            <person name="Wortman J.R."/>
            <person name="Bidwell S.L."/>
            <person name="Alsmark U.C.M."/>
            <person name="Besteiro S."/>
            <person name="Sicheritz-Ponten T."/>
            <person name="Noel C.J."/>
            <person name="Dacks J.B."/>
            <person name="Foster P.G."/>
            <person name="Simillion C."/>
            <person name="Van de Peer Y."/>
            <person name="Miranda-Saavedra D."/>
            <person name="Barton G.J."/>
            <person name="Westrop G.D."/>
            <person name="Mueller S."/>
            <person name="Dessi D."/>
            <person name="Fiori P.L."/>
            <person name="Ren Q."/>
            <person name="Paulsen I."/>
            <person name="Zhang H."/>
            <person name="Bastida-Corcuera F.D."/>
            <person name="Simoes-Barbosa A."/>
            <person name="Brown M.T."/>
            <person name="Hayes R.D."/>
            <person name="Mukherjee M."/>
            <person name="Okumura C.Y."/>
            <person name="Schneider R."/>
            <person name="Smith A.J."/>
            <person name="Vanacova S."/>
            <person name="Villalvazo M."/>
            <person name="Haas B.J."/>
            <person name="Pertea M."/>
            <person name="Feldblyum T.V."/>
            <person name="Utterback T.R."/>
            <person name="Shu C.L."/>
            <person name="Osoegawa K."/>
            <person name="de Jong P.J."/>
            <person name="Hrdy I."/>
            <person name="Horvathova L."/>
            <person name="Zubacova Z."/>
            <person name="Dolezal P."/>
            <person name="Malik S.B."/>
            <person name="Logsdon J.M. Jr."/>
            <person name="Henze K."/>
            <person name="Gupta A."/>
            <person name="Wang C.C."/>
            <person name="Dunne R.L."/>
            <person name="Upcroft J.A."/>
            <person name="Upcroft P."/>
            <person name="White O."/>
            <person name="Salzberg S.L."/>
            <person name="Tang P."/>
            <person name="Chiu C.-H."/>
            <person name="Lee Y.-S."/>
            <person name="Embley T.M."/>
            <person name="Coombs G.H."/>
            <person name="Mottram J.C."/>
            <person name="Tachezy J."/>
            <person name="Fraser-Liggett C.M."/>
            <person name="Johnson P.J."/>
        </authorList>
    </citation>
    <scope>NUCLEOTIDE SEQUENCE [LARGE SCALE GENOMIC DNA]</scope>
    <source>
        <strain evidence="8">G3</strain>
    </source>
</reference>
<dbReference type="OrthoDB" id="10630856at2759"/>
<dbReference type="InterPro" id="IPR013126">
    <property type="entry name" value="Hsp_70_fam"/>
</dbReference>